<sequence>MMLAIGTVVLRELDCPTLDMIDHAHLLTAGCYDVHVVCNRTDATISSITRTTHSCLFLHEVDCILGASRDPFTDVLRSICDGIPCVGNAILHCARHDRLLKKS</sequence>
<evidence type="ECO:0000313" key="1">
    <source>
        <dbReference type="EMBL" id="QDT73202.1"/>
    </source>
</evidence>
<dbReference type="EMBL" id="CP036339">
    <property type="protein sequence ID" value="QDT73202.1"/>
    <property type="molecule type" value="Genomic_DNA"/>
</dbReference>
<name>A0A517TXU6_9BACT</name>
<keyword evidence="2" id="KW-1185">Reference proteome</keyword>
<dbReference type="AlphaFoldDB" id="A0A517TXU6"/>
<dbReference type="Proteomes" id="UP000317909">
    <property type="component" value="Chromosome"/>
</dbReference>
<organism evidence="1 2">
    <name type="scientific">Lacipirellula limnantheis</name>
    <dbReference type="NCBI Taxonomy" id="2528024"/>
    <lineage>
        <taxon>Bacteria</taxon>
        <taxon>Pseudomonadati</taxon>
        <taxon>Planctomycetota</taxon>
        <taxon>Planctomycetia</taxon>
        <taxon>Pirellulales</taxon>
        <taxon>Lacipirellulaceae</taxon>
        <taxon>Lacipirellula</taxon>
    </lineage>
</organism>
<reference evidence="1 2" key="1">
    <citation type="submission" date="2019-02" db="EMBL/GenBank/DDBJ databases">
        <title>Deep-cultivation of Planctomycetes and their phenomic and genomic characterization uncovers novel biology.</title>
        <authorList>
            <person name="Wiegand S."/>
            <person name="Jogler M."/>
            <person name="Boedeker C."/>
            <person name="Pinto D."/>
            <person name="Vollmers J."/>
            <person name="Rivas-Marin E."/>
            <person name="Kohn T."/>
            <person name="Peeters S.H."/>
            <person name="Heuer A."/>
            <person name="Rast P."/>
            <person name="Oberbeckmann S."/>
            <person name="Bunk B."/>
            <person name="Jeske O."/>
            <person name="Meyerdierks A."/>
            <person name="Storesund J.E."/>
            <person name="Kallscheuer N."/>
            <person name="Luecker S."/>
            <person name="Lage O.M."/>
            <person name="Pohl T."/>
            <person name="Merkel B.J."/>
            <person name="Hornburger P."/>
            <person name="Mueller R.-W."/>
            <person name="Bruemmer F."/>
            <person name="Labrenz M."/>
            <person name="Spormann A.M."/>
            <person name="Op den Camp H."/>
            <person name="Overmann J."/>
            <person name="Amann R."/>
            <person name="Jetten M.S.M."/>
            <person name="Mascher T."/>
            <person name="Medema M.H."/>
            <person name="Devos D.P."/>
            <person name="Kaster A.-K."/>
            <person name="Ovreas L."/>
            <person name="Rohde M."/>
            <person name="Galperin M.Y."/>
            <person name="Jogler C."/>
        </authorList>
    </citation>
    <scope>NUCLEOTIDE SEQUENCE [LARGE SCALE GENOMIC DNA]</scope>
    <source>
        <strain evidence="1 2">I41</strain>
    </source>
</reference>
<dbReference type="KEGG" id="llh:I41_23910"/>
<proteinExistence type="predicted"/>
<accession>A0A517TXU6</accession>
<evidence type="ECO:0000313" key="2">
    <source>
        <dbReference type="Proteomes" id="UP000317909"/>
    </source>
</evidence>
<gene>
    <name evidence="1" type="ORF">I41_23910</name>
</gene>
<protein>
    <submittedName>
        <fullName evidence="1">Uncharacterized protein</fullName>
    </submittedName>
</protein>